<evidence type="ECO:0000313" key="2">
    <source>
        <dbReference type="Proteomes" id="UP000094385"/>
    </source>
</evidence>
<keyword evidence="2" id="KW-1185">Reference proteome</keyword>
<reference evidence="1 2" key="1">
    <citation type="journal article" date="2016" name="Proc. Natl. Acad. Sci. U.S.A.">
        <title>Comparative genomics of biotechnologically important yeasts.</title>
        <authorList>
            <person name="Riley R."/>
            <person name="Haridas S."/>
            <person name="Wolfe K.H."/>
            <person name="Lopes M.R."/>
            <person name="Hittinger C.T."/>
            <person name="Goeker M."/>
            <person name="Salamov A.A."/>
            <person name="Wisecaver J.H."/>
            <person name="Long T.M."/>
            <person name="Calvey C.H."/>
            <person name="Aerts A.L."/>
            <person name="Barry K.W."/>
            <person name="Choi C."/>
            <person name="Clum A."/>
            <person name="Coughlan A.Y."/>
            <person name="Deshpande S."/>
            <person name="Douglass A.P."/>
            <person name="Hanson S.J."/>
            <person name="Klenk H.-P."/>
            <person name="LaButti K.M."/>
            <person name="Lapidus A."/>
            <person name="Lindquist E.A."/>
            <person name="Lipzen A.M."/>
            <person name="Meier-Kolthoff J.P."/>
            <person name="Ohm R.A."/>
            <person name="Otillar R.P."/>
            <person name="Pangilinan J.L."/>
            <person name="Peng Y."/>
            <person name="Rokas A."/>
            <person name="Rosa C.A."/>
            <person name="Scheuner C."/>
            <person name="Sibirny A.A."/>
            <person name="Slot J.C."/>
            <person name="Stielow J.B."/>
            <person name="Sun H."/>
            <person name="Kurtzman C.P."/>
            <person name="Blackwell M."/>
            <person name="Grigoriev I.V."/>
            <person name="Jeffries T.W."/>
        </authorList>
    </citation>
    <scope>NUCLEOTIDE SEQUENCE [LARGE SCALE GENOMIC DNA]</scope>
    <source>
        <strain evidence="1 2">NRRL Y-11557</strain>
    </source>
</reference>
<organism evidence="1 2">
    <name type="scientific">Lipomyces starkeyi NRRL Y-11557</name>
    <dbReference type="NCBI Taxonomy" id="675824"/>
    <lineage>
        <taxon>Eukaryota</taxon>
        <taxon>Fungi</taxon>
        <taxon>Dikarya</taxon>
        <taxon>Ascomycota</taxon>
        <taxon>Saccharomycotina</taxon>
        <taxon>Lipomycetes</taxon>
        <taxon>Lipomycetales</taxon>
        <taxon>Lipomycetaceae</taxon>
        <taxon>Lipomyces</taxon>
    </lineage>
</organism>
<name>A0A1E3Q6T7_LIPST</name>
<protein>
    <submittedName>
        <fullName evidence="1">Uncharacterized protein</fullName>
    </submittedName>
</protein>
<evidence type="ECO:0000313" key="1">
    <source>
        <dbReference type="EMBL" id="ODQ73376.1"/>
    </source>
</evidence>
<dbReference type="EMBL" id="KV454294">
    <property type="protein sequence ID" value="ODQ73376.1"/>
    <property type="molecule type" value="Genomic_DNA"/>
</dbReference>
<accession>A0A1E3Q6T7</accession>
<dbReference type="AlphaFoldDB" id="A0A1E3Q6T7"/>
<dbReference type="Proteomes" id="UP000094385">
    <property type="component" value="Unassembled WGS sequence"/>
</dbReference>
<proteinExistence type="predicted"/>
<gene>
    <name evidence="1" type="ORF">LIPSTDRAFT_71790</name>
</gene>
<sequence length="91" mass="10649">MRDLVFLASQTVLCRTLRQQRQSSLSLSYVFRLLSPFTKLVAEFRLSLDLRIISYSNIFLVWFCPVFRRLVMSVAALSLLLFMTFGEAHRL</sequence>